<sequence length="294" mass="33198">MATVTDLSRASRPVGSLFSRNLAEDPDRFRLSDDQVRFFEENGYLPGVRILDDDQVEALRAELAEWFDPDHPGRELWYEYHSNESADPDRVLFHALGAWRIKPGFHDILWNPAFAVPASQLLGGAVRFWHDQLFCKPAKHGGVVAWHQDYSYWTRTVPMAHLTCWIGLDDSTIDNGCVHYVPGSHRWPLLPITELAGDMDGIREALDDEQWAMFQEPVAVELKAGEATFHHPLMVHGSFANRTDRPRRATVINAFRDGVRSDSDATLLEGVPPIPKGRPMDGPFFPLLYDPAGS</sequence>
<name>A0A518GX00_9BACT</name>
<proteinExistence type="predicted"/>
<dbReference type="KEGG" id="tpla:ElP_09610"/>
<dbReference type="SUPFAM" id="SSF51197">
    <property type="entry name" value="Clavaminate synthase-like"/>
    <property type="match status" value="1"/>
</dbReference>
<comment type="cofactor">
    <cofactor evidence="1">
        <name>Fe(2+)</name>
        <dbReference type="ChEBI" id="CHEBI:29033"/>
    </cofactor>
</comment>
<dbReference type="RefSeq" id="WP_145267534.1">
    <property type="nucleotide sequence ID" value="NZ_CP036426.1"/>
</dbReference>
<keyword evidence="2" id="KW-0223">Dioxygenase</keyword>
<dbReference type="GO" id="GO:0016706">
    <property type="term" value="F:2-oxoglutarate-dependent dioxygenase activity"/>
    <property type="evidence" value="ECO:0007669"/>
    <property type="project" value="UniProtKB-ARBA"/>
</dbReference>
<dbReference type="PANTHER" id="PTHR20883:SF48">
    <property type="entry name" value="ECTOINE DIOXYGENASE"/>
    <property type="match status" value="1"/>
</dbReference>
<dbReference type="Proteomes" id="UP000317835">
    <property type="component" value="Chromosome"/>
</dbReference>
<accession>A0A518GX00</accession>
<dbReference type="InterPro" id="IPR008775">
    <property type="entry name" value="Phytyl_CoA_dOase-like"/>
</dbReference>
<reference evidence="2 3" key="1">
    <citation type="submission" date="2019-02" db="EMBL/GenBank/DDBJ databases">
        <title>Deep-cultivation of Planctomycetes and their phenomic and genomic characterization uncovers novel biology.</title>
        <authorList>
            <person name="Wiegand S."/>
            <person name="Jogler M."/>
            <person name="Boedeker C."/>
            <person name="Pinto D."/>
            <person name="Vollmers J."/>
            <person name="Rivas-Marin E."/>
            <person name="Kohn T."/>
            <person name="Peeters S.H."/>
            <person name="Heuer A."/>
            <person name="Rast P."/>
            <person name="Oberbeckmann S."/>
            <person name="Bunk B."/>
            <person name="Jeske O."/>
            <person name="Meyerdierks A."/>
            <person name="Storesund J.E."/>
            <person name="Kallscheuer N."/>
            <person name="Luecker S."/>
            <person name="Lage O.M."/>
            <person name="Pohl T."/>
            <person name="Merkel B.J."/>
            <person name="Hornburger P."/>
            <person name="Mueller R.-W."/>
            <person name="Bruemmer F."/>
            <person name="Labrenz M."/>
            <person name="Spormann A.M."/>
            <person name="Op den Camp H."/>
            <person name="Overmann J."/>
            <person name="Amann R."/>
            <person name="Jetten M.S.M."/>
            <person name="Mascher T."/>
            <person name="Medema M.H."/>
            <person name="Devos D.P."/>
            <person name="Kaster A.-K."/>
            <person name="Ovreas L."/>
            <person name="Rohde M."/>
            <person name="Galperin M.Y."/>
            <person name="Jogler C."/>
        </authorList>
    </citation>
    <scope>NUCLEOTIDE SEQUENCE [LARGE SCALE GENOMIC DNA]</scope>
    <source>
        <strain evidence="2 3">ElP</strain>
    </source>
</reference>
<dbReference type="Gene3D" id="2.60.120.620">
    <property type="entry name" value="q2cbj1_9rhob like domain"/>
    <property type="match status" value="1"/>
</dbReference>
<dbReference type="PANTHER" id="PTHR20883">
    <property type="entry name" value="PHYTANOYL-COA DIOXYGENASE DOMAIN CONTAINING 1"/>
    <property type="match status" value="1"/>
</dbReference>
<dbReference type="OrthoDB" id="9814777at2"/>
<evidence type="ECO:0000313" key="3">
    <source>
        <dbReference type="Proteomes" id="UP000317835"/>
    </source>
</evidence>
<protein>
    <submittedName>
        <fullName evidence="2">Phytanoyl-CoA dioxygenase (PhyH)</fullName>
    </submittedName>
</protein>
<evidence type="ECO:0000313" key="2">
    <source>
        <dbReference type="EMBL" id="QDV33119.1"/>
    </source>
</evidence>
<dbReference type="AlphaFoldDB" id="A0A518GX00"/>
<organism evidence="2 3">
    <name type="scientific">Tautonia plasticadhaerens</name>
    <dbReference type="NCBI Taxonomy" id="2527974"/>
    <lineage>
        <taxon>Bacteria</taxon>
        <taxon>Pseudomonadati</taxon>
        <taxon>Planctomycetota</taxon>
        <taxon>Planctomycetia</taxon>
        <taxon>Isosphaerales</taxon>
        <taxon>Isosphaeraceae</taxon>
        <taxon>Tautonia</taxon>
    </lineage>
</organism>
<evidence type="ECO:0000256" key="1">
    <source>
        <dbReference type="ARBA" id="ARBA00001954"/>
    </source>
</evidence>
<keyword evidence="3" id="KW-1185">Reference proteome</keyword>
<keyword evidence="2" id="KW-0560">Oxidoreductase</keyword>
<dbReference type="EMBL" id="CP036426">
    <property type="protein sequence ID" value="QDV33119.1"/>
    <property type="molecule type" value="Genomic_DNA"/>
</dbReference>
<dbReference type="Pfam" id="PF05721">
    <property type="entry name" value="PhyH"/>
    <property type="match status" value="1"/>
</dbReference>
<dbReference type="GO" id="GO:0005506">
    <property type="term" value="F:iron ion binding"/>
    <property type="evidence" value="ECO:0007669"/>
    <property type="project" value="UniProtKB-ARBA"/>
</dbReference>
<gene>
    <name evidence="2" type="ORF">ElP_09610</name>
</gene>